<dbReference type="GO" id="GO:0009001">
    <property type="term" value="F:serine O-acetyltransferase activity"/>
    <property type="evidence" value="ECO:0007669"/>
    <property type="project" value="UniProtKB-EC"/>
</dbReference>
<keyword evidence="8 13" id="KW-0808">Transferase</keyword>
<evidence type="ECO:0000256" key="6">
    <source>
        <dbReference type="ARBA" id="ARBA00022490"/>
    </source>
</evidence>
<dbReference type="EC" id="2.3.1.30" evidence="4"/>
<dbReference type="InterPro" id="IPR053376">
    <property type="entry name" value="Serine_acetyltransferase"/>
</dbReference>
<dbReference type="SUPFAM" id="SSF51161">
    <property type="entry name" value="Trimeric LpxA-like enzymes"/>
    <property type="match status" value="1"/>
</dbReference>
<evidence type="ECO:0000256" key="2">
    <source>
        <dbReference type="ARBA" id="ARBA00004876"/>
    </source>
</evidence>
<dbReference type="HOGENOM" id="CLU_051638_10_0_3"/>
<evidence type="ECO:0000256" key="10">
    <source>
        <dbReference type="ARBA" id="ARBA00023192"/>
    </source>
</evidence>
<dbReference type="AlphaFoldDB" id="Q110A2"/>
<reference evidence="13" key="1">
    <citation type="submission" date="2006-06" db="EMBL/GenBank/DDBJ databases">
        <title>Complete sequence of Trichodesmium erythraeum IMS101.</title>
        <authorList>
            <consortium name="US DOE Joint Genome Institute"/>
            <person name="Copeland A."/>
            <person name="Lucas S."/>
            <person name="Lapidus A."/>
            <person name="Barry K."/>
            <person name="Detter J.C."/>
            <person name="Glavina del Rio T."/>
            <person name="Hammon N."/>
            <person name="Israni S."/>
            <person name="Dalin E."/>
            <person name="Tice H."/>
            <person name="Pitluck S."/>
            <person name="Kiss H."/>
            <person name="Munk A.C."/>
            <person name="Brettin T."/>
            <person name="Bruce D."/>
            <person name="Han C."/>
            <person name="Tapia R."/>
            <person name="Gilna P."/>
            <person name="Schmutz J."/>
            <person name="Larimer F."/>
            <person name="Land M."/>
            <person name="Hauser L."/>
            <person name="Kyrpides N."/>
            <person name="Kim E."/>
            <person name="Richardson P."/>
        </authorList>
    </citation>
    <scope>NUCLEOTIDE SEQUENCE [LARGE SCALE GENOMIC DNA]</scope>
    <source>
        <strain evidence="13">IMS101</strain>
    </source>
</reference>
<dbReference type="Gene3D" id="2.160.10.10">
    <property type="entry name" value="Hexapeptide repeat proteins"/>
    <property type="match status" value="1"/>
</dbReference>
<proteinExistence type="inferred from homology"/>
<dbReference type="InterPro" id="IPR042122">
    <property type="entry name" value="Ser_AcTrfase_N_sf"/>
</dbReference>
<dbReference type="GO" id="GO:0005737">
    <property type="term" value="C:cytoplasm"/>
    <property type="evidence" value="ECO:0007669"/>
    <property type="project" value="UniProtKB-SubCell"/>
</dbReference>
<dbReference type="eggNOG" id="COG1045">
    <property type="taxonomic scope" value="Bacteria"/>
</dbReference>
<comment type="catalytic activity">
    <reaction evidence="12">
        <text>L-serine + acetyl-CoA = O-acetyl-L-serine + CoA</text>
        <dbReference type="Rhea" id="RHEA:24560"/>
        <dbReference type="ChEBI" id="CHEBI:33384"/>
        <dbReference type="ChEBI" id="CHEBI:57287"/>
        <dbReference type="ChEBI" id="CHEBI:57288"/>
        <dbReference type="ChEBI" id="CHEBI:58340"/>
        <dbReference type="EC" id="2.3.1.30"/>
    </reaction>
</comment>
<accession>Q110A2</accession>
<comment type="pathway">
    <text evidence="2">Amino-acid biosynthesis; L-cysteine biosynthesis; L-cysteine from L-serine: step 1/2.</text>
</comment>
<sequence>MFNTLLADFRIIFERDPAARNWLEVLTCYPGFQALVFHRIAHSLYFHKVPFLPRLISHIARFLTGIEIHPGAVIGQGVFIDHGMGVVIGETAIIGDSCLIYQGVTLGGTGKETGKRHPTLGENVVVGGGAKILGNINIGSNVRIGASSVVLKDVPPNCTVVGIPGRVVDRSGVKVNPLEHGSLPDSEAKVMRALFNRINSLEEQVQLIKILQFQEPELESVVAKPHLKSFANHSNYRLTDLALFNRINYLEEQVKLIKSLQSQLLELDSTVAKPPLKSSANNYSNYDFQDLEIQDFFDGSGI</sequence>
<dbReference type="RefSeq" id="WP_011612527.1">
    <property type="nucleotide sequence ID" value="NC_008312.1"/>
</dbReference>
<dbReference type="InterPro" id="IPR045304">
    <property type="entry name" value="LbH_SAT"/>
</dbReference>
<dbReference type="InterPro" id="IPR018357">
    <property type="entry name" value="Hexapep_transf_CS"/>
</dbReference>
<dbReference type="FunFam" id="2.160.10.10:FF:000007">
    <property type="entry name" value="Serine acetyltransferase"/>
    <property type="match status" value="1"/>
</dbReference>
<evidence type="ECO:0000313" key="13">
    <source>
        <dbReference type="EMBL" id="ABG52172.1"/>
    </source>
</evidence>
<dbReference type="PROSITE" id="PS00101">
    <property type="entry name" value="HEXAPEP_TRANSFERASES"/>
    <property type="match status" value="1"/>
</dbReference>
<keyword evidence="9" id="KW-0677">Repeat</keyword>
<dbReference type="NCBIfam" id="NF041874">
    <property type="entry name" value="EPS_EpsC"/>
    <property type="match status" value="1"/>
</dbReference>
<keyword evidence="6" id="KW-0963">Cytoplasm</keyword>
<gene>
    <name evidence="13" type="ordered locus">Tery_3017</name>
</gene>
<dbReference type="GO" id="GO:0006535">
    <property type="term" value="P:cysteine biosynthetic process from serine"/>
    <property type="evidence" value="ECO:0007669"/>
    <property type="project" value="InterPro"/>
</dbReference>
<keyword evidence="7" id="KW-0028">Amino-acid biosynthesis</keyword>
<dbReference type="EMBL" id="CP000393">
    <property type="protein sequence ID" value="ABG52172.1"/>
    <property type="molecule type" value="Genomic_DNA"/>
</dbReference>
<dbReference type="InterPro" id="IPR011004">
    <property type="entry name" value="Trimer_LpxA-like_sf"/>
</dbReference>
<dbReference type="InterPro" id="IPR001451">
    <property type="entry name" value="Hexapep"/>
</dbReference>
<dbReference type="NCBIfam" id="TIGR01172">
    <property type="entry name" value="cysE"/>
    <property type="match status" value="1"/>
</dbReference>
<evidence type="ECO:0000256" key="5">
    <source>
        <dbReference type="ARBA" id="ARBA00018522"/>
    </source>
</evidence>
<evidence type="ECO:0000256" key="4">
    <source>
        <dbReference type="ARBA" id="ARBA00013266"/>
    </source>
</evidence>
<dbReference type="PANTHER" id="PTHR42811">
    <property type="entry name" value="SERINE ACETYLTRANSFERASE"/>
    <property type="match status" value="1"/>
</dbReference>
<dbReference type="GO" id="GO:0043886">
    <property type="term" value="F:structural constituent of carboxysome shell"/>
    <property type="evidence" value="ECO:0007669"/>
    <property type="project" value="UniProtKB-ARBA"/>
</dbReference>
<evidence type="ECO:0000256" key="12">
    <source>
        <dbReference type="ARBA" id="ARBA00049486"/>
    </source>
</evidence>
<evidence type="ECO:0000256" key="11">
    <source>
        <dbReference type="ARBA" id="ARBA00023315"/>
    </source>
</evidence>
<dbReference type="Gene3D" id="1.10.3130.10">
    <property type="entry name" value="serine acetyltransferase, domain 1"/>
    <property type="match status" value="1"/>
</dbReference>
<evidence type="ECO:0000256" key="1">
    <source>
        <dbReference type="ARBA" id="ARBA00004496"/>
    </source>
</evidence>
<keyword evidence="11 13" id="KW-0012">Acyltransferase</keyword>
<name>Q110A2_TRIEI</name>
<protein>
    <recommendedName>
        <fullName evidence="5">Serine acetyltransferase</fullName>
        <ecNumber evidence="4">2.3.1.30</ecNumber>
    </recommendedName>
</protein>
<dbReference type="STRING" id="203124.Tery_3017"/>
<dbReference type="CDD" id="cd03354">
    <property type="entry name" value="LbH_SAT"/>
    <property type="match status" value="1"/>
</dbReference>
<comment type="similarity">
    <text evidence="3">Belongs to the transferase hexapeptide repeat family.</text>
</comment>
<evidence type="ECO:0000256" key="9">
    <source>
        <dbReference type="ARBA" id="ARBA00022737"/>
    </source>
</evidence>
<dbReference type="KEGG" id="ter:Tery_3017"/>
<dbReference type="InterPro" id="IPR005881">
    <property type="entry name" value="Ser_O-AcTrfase"/>
</dbReference>
<organism evidence="13">
    <name type="scientific">Trichodesmium erythraeum (strain IMS101)</name>
    <dbReference type="NCBI Taxonomy" id="203124"/>
    <lineage>
        <taxon>Bacteria</taxon>
        <taxon>Bacillati</taxon>
        <taxon>Cyanobacteriota</taxon>
        <taxon>Cyanophyceae</taxon>
        <taxon>Oscillatoriophycideae</taxon>
        <taxon>Oscillatoriales</taxon>
        <taxon>Microcoleaceae</taxon>
        <taxon>Trichodesmium</taxon>
    </lineage>
</organism>
<keyword evidence="10" id="KW-0198">Cysteine biosynthesis</keyword>
<dbReference type="Pfam" id="PF00132">
    <property type="entry name" value="Hexapep"/>
    <property type="match status" value="1"/>
</dbReference>
<evidence type="ECO:0000256" key="8">
    <source>
        <dbReference type="ARBA" id="ARBA00022679"/>
    </source>
</evidence>
<dbReference type="FunFam" id="1.10.3130.10:FF:000003">
    <property type="entry name" value="Serine acetyltransferase"/>
    <property type="match status" value="1"/>
</dbReference>
<evidence type="ECO:0000256" key="3">
    <source>
        <dbReference type="ARBA" id="ARBA00007274"/>
    </source>
</evidence>
<evidence type="ECO:0000256" key="7">
    <source>
        <dbReference type="ARBA" id="ARBA00022605"/>
    </source>
</evidence>
<dbReference type="GO" id="GO:0031470">
    <property type="term" value="C:carboxysome"/>
    <property type="evidence" value="ECO:0007669"/>
    <property type="project" value="UniProtKB-ARBA"/>
</dbReference>
<comment type="subcellular location">
    <subcellularLocation>
        <location evidence="1">Cytoplasm</location>
    </subcellularLocation>
</comment>